<sequence>MSMGVHTKVVGESVDYFAQRCEGITVKVLADSSNIDDTWMLDNVRPGSLGYLSGPDGPLTASEMKILKKCLGDSDWDPDNNVEVADWDYGVVVENDGVDSHNMIGAHPHAIKVVPIDTDVHYTTHTPGSYHLVWFDEDATGKEFRVANLNSDANDLSEATEMFLYTTKGTVQQMGYGSESRIADNSSGTASSTRIVGFFDKDTNKIYTNYDTSCQNNPDNNHVCVEKGDKLFVVDSCWGRGELGVGAASPDSIFGGTTLNACADSTVPNKDSGNIYTVSKVYTTVPDENSANSPANEIDIASDITLKRFVNTNVIEVDASFGWQGLHGDPENSNSVGDDTTWSDNTGVVVLFHFTPPQEGTYEYVSECSNRGNCDRESALCKCFSGYTSHDCSVQNILALSEEDKAAAMNKKKTS</sequence>
<dbReference type="EMBL" id="JATAAI010000006">
    <property type="protein sequence ID" value="KAK1744758.1"/>
    <property type="molecule type" value="Genomic_DNA"/>
</dbReference>
<gene>
    <name evidence="2" type="ORF">QTG54_004049</name>
</gene>
<comment type="caution">
    <text evidence="2">The sequence shown here is derived from an EMBL/GenBank/DDBJ whole genome shotgun (WGS) entry which is preliminary data.</text>
</comment>
<accession>A0AAD8YEC0</accession>
<evidence type="ECO:0000259" key="1">
    <source>
        <dbReference type="PROSITE" id="PS01186"/>
    </source>
</evidence>
<dbReference type="InterPro" id="IPR000742">
    <property type="entry name" value="EGF"/>
</dbReference>
<dbReference type="AlphaFoldDB" id="A0AAD8YEC0"/>
<feature type="domain" description="EGF-like" evidence="1">
    <location>
        <begin position="381"/>
        <end position="392"/>
    </location>
</feature>
<name>A0AAD8YEC0_9STRA</name>
<organism evidence="2 3">
    <name type="scientific">Skeletonema marinoi</name>
    <dbReference type="NCBI Taxonomy" id="267567"/>
    <lineage>
        <taxon>Eukaryota</taxon>
        <taxon>Sar</taxon>
        <taxon>Stramenopiles</taxon>
        <taxon>Ochrophyta</taxon>
        <taxon>Bacillariophyta</taxon>
        <taxon>Coscinodiscophyceae</taxon>
        <taxon>Thalassiosirophycidae</taxon>
        <taxon>Thalassiosirales</taxon>
        <taxon>Skeletonemataceae</taxon>
        <taxon>Skeletonema</taxon>
        <taxon>Skeletonema marinoi-dohrnii complex</taxon>
    </lineage>
</organism>
<keyword evidence="3" id="KW-1185">Reference proteome</keyword>
<dbReference type="PROSITE" id="PS01186">
    <property type="entry name" value="EGF_2"/>
    <property type="match status" value="1"/>
</dbReference>
<evidence type="ECO:0000313" key="3">
    <source>
        <dbReference type="Proteomes" id="UP001224775"/>
    </source>
</evidence>
<evidence type="ECO:0000313" key="2">
    <source>
        <dbReference type="EMBL" id="KAK1744758.1"/>
    </source>
</evidence>
<dbReference type="Proteomes" id="UP001224775">
    <property type="component" value="Unassembled WGS sequence"/>
</dbReference>
<protein>
    <recommendedName>
        <fullName evidence="1">EGF-like domain-containing protein</fullName>
    </recommendedName>
</protein>
<reference evidence="2" key="1">
    <citation type="submission" date="2023-06" db="EMBL/GenBank/DDBJ databases">
        <title>Survivors Of The Sea: Transcriptome response of Skeletonema marinoi to long-term dormancy.</title>
        <authorList>
            <person name="Pinder M.I.M."/>
            <person name="Kourtchenko O."/>
            <person name="Robertson E.K."/>
            <person name="Larsson T."/>
            <person name="Maumus F."/>
            <person name="Osuna-Cruz C.M."/>
            <person name="Vancaester E."/>
            <person name="Stenow R."/>
            <person name="Vandepoele K."/>
            <person name="Ploug H."/>
            <person name="Bruchert V."/>
            <person name="Godhe A."/>
            <person name="Topel M."/>
        </authorList>
    </citation>
    <scope>NUCLEOTIDE SEQUENCE</scope>
    <source>
        <strain evidence="2">R05AC</strain>
    </source>
</reference>
<proteinExistence type="predicted"/>